<feature type="region of interest" description="Disordered" evidence="1">
    <location>
        <begin position="559"/>
        <end position="578"/>
    </location>
</feature>
<feature type="region of interest" description="Disordered" evidence="1">
    <location>
        <begin position="348"/>
        <end position="371"/>
    </location>
</feature>
<name>A0A7S2AW20_9STRA</name>
<feature type="compositionally biased region" description="Basic and acidic residues" evidence="1">
    <location>
        <begin position="562"/>
        <end position="578"/>
    </location>
</feature>
<feature type="compositionally biased region" description="Polar residues" evidence="1">
    <location>
        <begin position="350"/>
        <end position="367"/>
    </location>
</feature>
<reference evidence="2" key="1">
    <citation type="submission" date="2021-01" db="EMBL/GenBank/DDBJ databases">
        <authorList>
            <person name="Corre E."/>
            <person name="Pelletier E."/>
            <person name="Niang G."/>
            <person name="Scheremetjew M."/>
            <person name="Finn R."/>
            <person name="Kale V."/>
            <person name="Holt S."/>
            <person name="Cochrane G."/>
            <person name="Meng A."/>
            <person name="Brown T."/>
            <person name="Cohen L."/>
        </authorList>
    </citation>
    <scope>NUCLEOTIDE SEQUENCE</scope>
    <source>
        <strain evidence="2">CCMP1381</strain>
    </source>
</reference>
<accession>A0A7S2AW20</accession>
<feature type="compositionally biased region" description="Low complexity" evidence="1">
    <location>
        <begin position="492"/>
        <end position="503"/>
    </location>
</feature>
<sequence>MRSTLVNAYSNFKLNPLSIIEWDSKGKPMFEDKNIMYFIAEKIHSLVDLDITCDEARTKFEGFDLTLLPDQGDKSMKLSSMQQTAIIDQIPPLIVSFLEADGDLSDIVDYVLGIPDFKEQGMQRLRQSFTSAQAIMREIFDTEDANSVTAVRLMHSMYNSWSMNDDSPISRLGLNGGYLGGMQQIISSSSLISIMTPNMIRDRWKYISENYSYDLFGGDLSDFVSLMHGHLHEFAMLVEKSDQVAVSNKQHPSSLFLNDHTGVNAIFMLLGSDFVYGLNQVDWNVAYKKMWTTYGTTGERGASTHYSRRYFGLCSEILLFEQQHPNATPNKIRDLLLPCDFTSKVLNDVGSPSNDNNTQLPQASQASRDGRKNGGNRTCFYCGSTAQECGELKRSTCIRMWWDCMHNSLDFMTQYSGEKLLASIGQDKMVNPPRHTNFDADWRKLQDPEMSKPKPLQNHRKHTIPSTNLGNWVNKPSTAERRSRLCGKQYKKPAAQQAAVTQPAPAPVPPAAPPPPPPAPPPAPAAPTVQGNMASVSALNTRVDSLEGDVKAMLGALTSHIKKSDEQHEAMMKALEDS</sequence>
<organism evidence="2">
    <name type="scientific">Octactis speculum</name>
    <dbReference type="NCBI Taxonomy" id="3111310"/>
    <lineage>
        <taxon>Eukaryota</taxon>
        <taxon>Sar</taxon>
        <taxon>Stramenopiles</taxon>
        <taxon>Ochrophyta</taxon>
        <taxon>Dictyochophyceae</taxon>
        <taxon>Dictyochales</taxon>
        <taxon>Dictyochaceae</taxon>
        <taxon>Octactis</taxon>
    </lineage>
</organism>
<dbReference type="EMBL" id="HBGS01007351">
    <property type="protein sequence ID" value="CAD9379342.1"/>
    <property type="molecule type" value="Transcribed_RNA"/>
</dbReference>
<feature type="compositionally biased region" description="Polar residues" evidence="1">
    <location>
        <begin position="464"/>
        <end position="477"/>
    </location>
</feature>
<gene>
    <name evidence="2" type="ORF">DSPE1174_LOCUS3803</name>
</gene>
<evidence type="ECO:0000313" key="2">
    <source>
        <dbReference type="EMBL" id="CAD9379342.1"/>
    </source>
</evidence>
<evidence type="ECO:0000256" key="1">
    <source>
        <dbReference type="SAM" id="MobiDB-lite"/>
    </source>
</evidence>
<dbReference type="AlphaFoldDB" id="A0A7S2AW20"/>
<feature type="compositionally biased region" description="Pro residues" evidence="1">
    <location>
        <begin position="504"/>
        <end position="525"/>
    </location>
</feature>
<feature type="region of interest" description="Disordered" evidence="1">
    <location>
        <begin position="448"/>
        <end position="536"/>
    </location>
</feature>
<protein>
    <submittedName>
        <fullName evidence="2">Uncharacterized protein</fullName>
    </submittedName>
</protein>
<proteinExistence type="predicted"/>